<accession>A0ABP8QMX8</accession>
<comment type="caution">
    <text evidence="1">The sequence shown here is derived from an EMBL/GenBank/DDBJ whole genome shotgun (WGS) entry which is preliminary data.</text>
</comment>
<name>A0ABP8QMX8_9ACTN</name>
<organism evidence="1 2">
    <name type="scientific">Actinoallomurus oryzae</name>
    <dbReference type="NCBI Taxonomy" id="502180"/>
    <lineage>
        <taxon>Bacteria</taxon>
        <taxon>Bacillati</taxon>
        <taxon>Actinomycetota</taxon>
        <taxon>Actinomycetes</taxon>
        <taxon>Streptosporangiales</taxon>
        <taxon>Thermomonosporaceae</taxon>
        <taxon>Actinoallomurus</taxon>
    </lineage>
</organism>
<evidence type="ECO:0000313" key="1">
    <source>
        <dbReference type="EMBL" id="GAA4506142.1"/>
    </source>
</evidence>
<dbReference type="EMBL" id="BAABHF010000038">
    <property type="protein sequence ID" value="GAA4506142.1"/>
    <property type="molecule type" value="Genomic_DNA"/>
</dbReference>
<dbReference type="InterPro" id="IPR036514">
    <property type="entry name" value="SGNH_hydro_sf"/>
</dbReference>
<proteinExistence type="predicted"/>
<dbReference type="PANTHER" id="PTHR43784">
    <property type="entry name" value="GDSL-LIKE LIPASE/ACYLHYDROLASE, PUTATIVE (AFU_ORTHOLOGUE AFUA_2G00820)-RELATED"/>
    <property type="match status" value="1"/>
</dbReference>
<dbReference type="Gene3D" id="3.40.50.1110">
    <property type="entry name" value="SGNH hydrolase"/>
    <property type="match status" value="1"/>
</dbReference>
<keyword evidence="2" id="KW-1185">Reference proteome</keyword>
<dbReference type="PANTHER" id="PTHR43784:SF2">
    <property type="entry name" value="GDSL-LIKE LIPASE_ACYLHYDROLASE, PUTATIVE (AFU_ORTHOLOGUE AFUA_2G00820)-RELATED"/>
    <property type="match status" value="1"/>
</dbReference>
<dbReference type="Proteomes" id="UP001500503">
    <property type="component" value="Unassembled WGS sequence"/>
</dbReference>
<reference evidence="2" key="1">
    <citation type="journal article" date="2019" name="Int. J. Syst. Evol. Microbiol.">
        <title>The Global Catalogue of Microorganisms (GCM) 10K type strain sequencing project: providing services to taxonomists for standard genome sequencing and annotation.</title>
        <authorList>
            <consortium name="The Broad Institute Genomics Platform"/>
            <consortium name="The Broad Institute Genome Sequencing Center for Infectious Disease"/>
            <person name="Wu L."/>
            <person name="Ma J."/>
        </authorList>
    </citation>
    <scope>NUCLEOTIDE SEQUENCE [LARGE SCALE GENOMIC DNA]</scope>
    <source>
        <strain evidence="2">JCM 17933</strain>
    </source>
</reference>
<evidence type="ECO:0008006" key="3">
    <source>
        <dbReference type="Google" id="ProtNLM"/>
    </source>
</evidence>
<dbReference type="InterPro" id="IPR053140">
    <property type="entry name" value="GDSL_Rv0518-like"/>
</dbReference>
<sequence length="57" mass="6349">MRTTGDFNAVFDFDAVVRDRGDRTRLAAPYDSGDRIHPSDAGYRALADSIDLRDLTC</sequence>
<gene>
    <name evidence="1" type="ORF">GCM10023191_062880</name>
</gene>
<protein>
    <recommendedName>
        <fullName evidence="3">GDSL-like Lipase/Acylhydrolase family protein</fullName>
    </recommendedName>
</protein>
<evidence type="ECO:0000313" key="2">
    <source>
        <dbReference type="Proteomes" id="UP001500503"/>
    </source>
</evidence>
<dbReference type="RefSeq" id="WP_345469981.1">
    <property type="nucleotide sequence ID" value="NZ_BAABHF010000038.1"/>
</dbReference>
<dbReference type="SUPFAM" id="SSF52266">
    <property type="entry name" value="SGNH hydrolase"/>
    <property type="match status" value="1"/>
</dbReference>